<protein>
    <submittedName>
        <fullName evidence="2">Uncharacterized protein</fullName>
    </submittedName>
</protein>
<proteinExistence type="predicted"/>
<name>A0A495JUV6_9ACTN</name>
<feature type="chain" id="PRO_5038729450" evidence="1">
    <location>
        <begin position="20"/>
        <end position="178"/>
    </location>
</feature>
<reference evidence="2 3" key="1">
    <citation type="submission" date="2018-10" db="EMBL/GenBank/DDBJ databases">
        <title>Sequencing the genomes of 1000 actinobacteria strains.</title>
        <authorList>
            <person name="Klenk H.-P."/>
        </authorList>
    </citation>
    <scope>NUCLEOTIDE SEQUENCE [LARGE SCALE GENOMIC DNA]</scope>
    <source>
        <strain evidence="2 3">DSM 45175</strain>
    </source>
</reference>
<evidence type="ECO:0000313" key="3">
    <source>
        <dbReference type="Proteomes" id="UP000277671"/>
    </source>
</evidence>
<comment type="caution">
    <text evidence="2">The sequence shown here is derived from an EMBL/GenBank/DDBJ whole genome shotgun (WGS) entry which is preliminary data.</text>
</comment>
<dbReference type="Proteomes" id="UP000277671">
    <property type="component" value="Unassembled WGS sequence"/>
</dbReference>
<feature type="signal peptide" evidence="1">
    <location>
        <begin position="1"/>
        <end position="19"/>
    </location>
</feature>
<dbReference type="OrthoDB" id="9204612at2"/>
<sequence>MAIVAADILFHLSAPGASAGYVAAGTVGASLGRYVATTQMVAGANTLLLNVTAAQNVASTIDYACVFVRNTHATLTLNAAGVYISAQVGGGTTCAIGVDPTPVSPVGQAGTPQALGIANATTAPPGVVFSVPTSTGTALSIGDIAPGRVRAVWVRRTCTNSAAVTADGLTLAVTGTTL</sequence>
<accession>A0A495JUV6</accession>
<keyword evidence="3" id="KW-1185">Reference proteome</keyword>
<evidence type="ECO:0000256" key="1">
    <source>
        <dbReference type="SAM" id="SignalP"/>
    </source>
</evidence>
<keyword evidence="1" id="KW-0732">Signal</keyword>
<dbReference type="AlphaFoldDB" id="A0A495JUV6"/>
<dbReference type="EMBL" id="RBKT01000001">
    <property type="protein sequence ID" value="RKR92780.1"/>
    <property type="molecule type" value="Genomic_DNA"/>
</dbReference>
<dbReference type="RefSeq" id="WP_121160728.1">
    <property type="nucleotide sequence ID" value="NZ_RBKT01000001.1"/>
</dbReference>
<organism evidence="2 3">
    <name type="scientific">Micromonospora pisi</name>
    <dbReference type="NCBI Taxonomy" id="589240"/>
    <lineage>
        <taxon>Bacteria</taxon>
        <taxon>Bacillati</taxon>
        <taxon>Actinomycetota</taxon>
        <taxon>Actinomycetes</taxon>
        <taxon>Micromonosporales</taxon>
        <taxon>Micromonosporaceae</taxon>
        <taxon>Micromonospora</taxon>
    </lineage>
</organism>
<gene>
    <name evidence="2" type="ORF">BDK92_7260</name>
</gene>
<evidence type="ECO:0000313" key="2">
    <source>
        <dbReference type="EMBL" id="RKR92780.1"/>
    </source>
</evidence>